<gene>
    <name evidence="1" type="ORF">DNK57_02300</name>
</gene>
<dbReference type="EMBL" id="QKOF01000004">
    <property type="protein sequence ID" value="MBE2899659.1"/>
    <property type="molecule type" value="Genomic_DNA"/>
</dbReference>
<proteinExistence type="predicted"/>
<protein>
    <recommendedName>
        <fullName evidence="3">DUF86 domain-containing protein</fullName>
    </recommendedName>
</protein>
<evidence type="ECO:0000313" key="2">
    <source>
        <dbReference type="Proteomes" id="UP000646659"/>
    </source>
</evidence>
<accession>A0A842YK18</accession>
<name>A0A842YK18_METTF</name>
<dbReference type="Proteomes" id="UP000646659">
    <property type="component" value="Unassembled WGS sequence"/>
</dbReference>
<evidence type="ECO:0008006" key="3">
    <source>
        <dbReference type="Google" id="ProtNLM"/>
    </source>
</evidence>
<comment type="caution">
    <text evidence="1">The sequence shown here is derived from an EMBL/GenBank/DDBJ whole genome shotgun (WGS) entry which is preliminary data.</text>
</comment>
<reference evidence="1" key="1">
    <citation type="submission" date="2018-06" db="EMBL/GenBank/DDBJ databases">
        <title>Draft genome sequence of Methanothermobacter thermautotrophicus Strain WHS, a thermophilic, hydrogenotrophic methanogen isolated from Washburn Hot Springs in Yellowstone National Park, USA.</title>
        <authorList>
            <person name="Mckay L.J."/>
            <person name="Klingelsmith K."/>
            <person name="Inskeep W.P."/>
            <person name="Fields M.W."/>
        </authorList>
    </citation>
    <scope>NUCLEOTIDE SEQUENCE</scope>
    <source>
        <strain evidence="1">WHS</strain>
    </source>
</reference>
<dbReference type="OrthoDB" id="82271at2157"/>
<organism evidence="1 2">
    <name type="scientific">Methanothermobacter thermautotrophicus</name>
    <name type="common">Methanobacterium thermoformicicum</name>
    <dbReference type="NCBI Taxonomy" id="145262"/>
    <lineage>
        <taxon>Archaea</taxon>
        <taxon>Methanobacteriati</taxon>
        <taxon>Methanobacteriota</taxon>
        <taxon>Methanomada group</taxon>
        <taxon>Methanobacteria</taxon>
        <taxon>Methanobacteriales</taxon>
        <taxon>Methanobacteriaceae</taxon>
        <taxon>Methanothermobacter</taxon>
    </lineage>
</organism>
<sequence length="120" mass="13886">MYSKRMQRHVQRIGYNVNRFQGNLLLLKGGRDPQELRREFMDIERSLNEVFRDISGEVPDPGLGDIHSLIVKAAGTYLGAIREFMRFYDDWDDDHFVHSGLMINEANELLNRAAAMFNGP</sequence>
<evidence type="ECO:0000313" key="1">
    <source>
        <dbReference type="EMBL" id="MBE2899659.1"/>
    </source>
</evidence>
<dbReference type="AlphaFoldDB" id="A0A842YK18"/>
<dbReference type="RefSeq" id="WP_192961452.1">
    <property type="nucleotide sequence ID" value="NZ_QKOF01000004.1"/>
</dbReference>